<dbReference type="PANTHER" id="PTHR34821:SF2">
    <property type="entry name" value="INNER MEMBRANE PROTEIN YDCZ"/>
    <property type="match status" value="1"/>
</dbReference>
<dbReference type="RefSeq" id="WP_126908404.1">
    <property type="nucleotide sequence ID" value="NZ_ML133752.1"/>
</dbReference>
<dbReference type="PANTHER" id="PTHR34821">
    <property type="entry name" value="INNER MEMBRANE PROTEIN YDCZ"/>
    <property type="match status" value="1"/>
</dbReference>
<feature type="transmembrane region" description="Helical" evidence="1">
    <location>
        <begin position="66"/>
        <end position="87"/>
    </location>
</feature>
<gene>
    <name evidence="2" type="ORF">EFR84_07725</name>
</gene>
<protein>
    <submittedName>
        <fullName evidence="2">EamA-like transporter family protein</fullName>
    </submittedName>
</protein>
<dbReference type="AlphaFoldDB" id="A0A432P608"/>
<evidence type="ECO:0000313" key="2">
    <source>
        <dbReference type="EMBL" id="RUM07986.1"/>
    </source>
</evidence>
<keyword evidence="1" id="KW-1133">Transmembrane helix</keyword>
<keyword evidence="1" id="KW-0472">Membrane</keyword>
<accession>A0A432P608</accession>
<name>A0A432P608_9HYPH</name>
<dbReference type="OrthoDB" id="7864805at2"/>
<feature type="transmembrane region" description="Helical" evidence="1">
    <location>
        <begin position="93"/>
        <end position="112"/>
    </location>
</feature>
<evidence type="ECO:0000313" key="3">
    <source>
        <dbReference type="Proteomes" id="UP000278081"/>
    </source>
</evidence>
<sequence length="146" mass="14702">MPAAVFGILAAAGAALVAQNLLMARISASASTILIPLVLNSAVGLVALLGLLIARSGMPAIQEALGSFKVWNVLPGLLGSFFVFASILGYQRLGAAATIATLVTTQLGLGLVVDIMKSGSIRGYESAVAGALLLAVGAILVVFRPN</sequence>
<feature type="transmembrane region" description="Helical" evidence="1">
    <location>
        <begin position="34"/>
        <end position="54"/>
    </location>
</feature>
<reference evidence="2 3" key="1">
    <citation type="submission" date="2018-11" db="EMBL/GenBank/DDBJ databases">
        <title>Rhizobium chutanense sp. nov., isolated from root nodules of Phaseolus vulgaris in China.</title>
        <authorList>
            <person name="Huo Y."/>
        </authorList>
    </citation>
    <scope>NUCLEOTIDE SEQUENCE [LARGE SCALE GENOMIC DNA]</scope>
    <source>
        <strain evidence="2 3">C16</strain>
    </source>
</reference>
<organism evidence="2 3">
    <name type="scientific">Rhizobium chutanense</name>
    <dbReference type="NCBI Taxonomy" id="2035448"/>
    <lineage>
        <taxon>Bacteria</taxon>
        <taxon>Pseudomonadati</taxon>
        <taxon>Pseudomonadota</taxon>
        <taxon>Alphaproteobacteria</taxon>
        <taxon>Hyphomicrobiales</taxon>
        <taxon>Rhizobiaceae</taxon>
        <taxon>Rhizobium/Agrobacterium group</taxon>
        <taxon>Rhizobium</taxon>
    </lineage>
</organism>
<feature type="transmembrane region" description="Helical" evidence="1">
    <location>
        <begin position="124"/>
        <end position="143"/>
    </location>
</feature>
<dbReference type="EMBL" id="RJTJ01000005">
    <property type="protein sequence ID" value="RUM07986.1"/>
    <property type="molecule type" value="Genomic_DNA"/>
</dbReference>
<keyword evidence="1" id="KW-0812">Transmembrane</keyword>
<proteinExistence type="predicted"/>
<dbReference type="Pfam" id="PF04657">
    <property type="entry name" value="DMT_YdcZ"/>
    <property type="match status" value="1"/>
</dbReference>
<dbReference type="Proteomes" id="UP000278081">
    <property type="component" value="Unassembled WGS sequence"/>
</dbReference>
<dbReference type="GO" id="GO:0005886">
    <property type="term" value="C:plasma membrane"/>
    <property type="evidence" value="ECO:0007669"/>
    <property type="project" value="TreeGrafter"/>
</dbReference>
<dbReference type="InterPro" id="IPR006750">
    <property type="entry name" value="YdcZ"/>
</dbReference>
<comment type="caution">
    <text evidence="2">The sequence shown here is derived from an EMBL/GenBank/DDBJ whole genome shotgun (WGS) entry which is preliminary data.</text>
</comment>
<evidence type="ECO:0000256" key="1">
    <source>
        <dbReference type="SAM" id="Phobius"/>
    </source>
</evidence>